<accession>A0A417Z091</accession>
<dbReference type="InterPro" id="IPR036390">
    <property type="entry name" value="WH_DNA-bd_sf"/>
</dbReference>
<dbReference type="CDD" id="cd00090">
    <property type="entry name" value="HTH_ARSR"/>
    <property type="match status" value="1"/>
</dbReference>
<keyword evidence="2" id="KW-0238">DNA-binding</keyword>
<evidence type="ECO:0000313" key="5">
    <source>
        <dbReference type="EMBL" id="RHW43424.1"/>
    </source>
</evidence>
<evidence type="ECO:0000256" key="3">
    <source>
        <dbReference type="ARBA" id="ARBA00023163"/>
    </source>
</evidence>
<gene>
    <name evidence="5" type="ORF">D1B31_01830</name>
</gene>
<dbReference type="PRINTS" id="PR00778">
    <property type="entry name" value="HTHARSR"/>
</dbReference>
<protein>
    <submittedName>
        <fullName evidence="5">ArsR family transcriptional regulator</fullName>
    </submittedName>
</protein>
<dbReference type="SMART" id="SM00418">
    <property type="entry name" value="HTH_ARSR"/>
    <property type="match status" value="1"/>
</dbReference>
<dbReference type="AlphaFoldDB" id="A0A417Z091"/>
<dbReference type="InterPro" id="IPR011991">
    <property type="entry name" value="ArsR-like_HTH"/>
</dbReference>
<reference evidence="5 6" key="1">
    <citation type="journal article" date="2017" name="Int. J. Syst. Evol. Microbiol.">
        <title>Bacillus notoginsengisoli sp. nov., a novel bacterium isolated from the rhizosphere of Panax notoginseng.</title>
        <authorList>
            <person name="Zhang M.Y."/>
            <person name="Cheng J."/>
            <person name="Cai Y."/>
            <person name="Zhang T.Y."/>
            <person name="Wu Y.Y."/>
            <person name="Manikprabhu D."/>
            <person name="Li W.J."/>
            <person name="Zhang Y.X."/>
        </authorList>
    </citation>
    <scope>NUCLEOTIDE SEQUENCE [LARGE SCALE GENOMIC DNA]</scope>
    <source>
        <strain evidence="5 6">JCM 30743</strain>
    </source>
</reference>
<dbReference type="Pfam" id="PF01022">
    <property type="entry name" value="HTH_5"/>
    <property type="match status" value="1"/>
</dbReference>
<evidence type="ECO:0000256" key="2">
    <source>
        <dbReference type="ARBA" id="ARBA00023125"/>
    </source>
</evidence>
<dbReference type="RefSeq" id="WP_118919032.1">
    <property type="nucleotide sequence ID" value="NZ_QWEG01000001.1"/>
</dbReference>
<dbReference type="Gene3D" id="1.10.10.10">
    <property type="entry name" value="Winged helix-like DNA-binding domain superfamily/Winged helix DNA-binding domain"/>
    <property type="match status" value="1"/>
</dbReference>
<sequence length="120" mass="14223">MDSCDKTSEANEKDFFQALGDNTRRTILDLLAEHNEMTVTQLSEHFPNLVRSGISKHLMQLRKLNLVYSIKRGREQIYQINPEVVRNVLMPWVKKYEKYWDETLVRLKQAAENSKRDLKK</sequence>
<dbReference type="Proteomes" id="UP000284416">
    <property type="component" value="Unassembled WGS sequence"/>
</dbReference>
<name>A0A417Z091_9BACI</name>
<dbReference type="PROSITE" id="PS50987">
    <property type="entry name" value="HTH_ARSR_2"/>
    <property type="match status" value="1"/>
</dbReference>
<dbReference type="OrthoDB" id="9799175at2"/>
<dbReference type="InterPro" id="IPR036388">
    <property type="entry name" value="WH-like_DNA-bd_sf"/>
</dbReference>
<keyword evidence="3" id="KW-0804">Transcription</keyword>
<dbReference type="EMBL" id="QWEG01000001">
    <property type="protein sequence ID" value="RHW43424.1"/>
    <property type="molecule type" value="Genomic_DNA"/>
</dbReference>
<evidence type="ECO:0000259" key="4">
    <source>
        <dbReference type="PROSITE" id="PS50987"/>
    </source>
</evidence>
<proteinExistence type="predicted"/>
<evidence type="ECO:0000256" key="1">
    <source>
        <dbReference type="ARBA" id="ARBA00023015"/>
    </source>
</evidence>
<dbReference type="SUPFAM" id="SSF46785">
    <property type="entry name" value="Winged helix' DNA-binding domain"/>
    <property type="match status" value="1"/>
</dbReference>
<keyword evidence="1" id="KW-0805">Transcription regulation</keyword>
<feature type="domain" description="HTH arsR-type" evidence="4">
    <location>
        <begin position="4"/>
        <end position="100"/>
    </location>
</feature>
<organism evidence="5 6">
    <name type="scientific">Neobacillus notoginsengisoli</name>
    <dbReference type="NCBI Taxonomy" id="1578198"/>
    <lineage>
        <taxon>Bacteria</taxon>
        <taxon>Bacillati</taxon>
        <taxon>Bacillota</taxon>
        <taxon>Bacilli</taxon>
        <taxon>Bacillales</taxon>
        <taxon>Bacillaceae</taxon>
        <taxon>Neobacillus</taxon>
    </lineage>
</organism>
<evidence type="ECO:0000313" key="6">
    <source>
        <dbReference type="Proteomes" id="UP000284416"/>
    </source>
</evidence>
<dbReference type="InterPro" id="IPR051081">
    <property type="entry name" value="HTH_MetalResp_TranReg"/>
</dbReference>
<dbReference type="PANTHER" id="PTHR33154">
    <property type="entry name" value="TRANSCRIPTIONAL REGULATOR, ARSR FAMILY"/>
    <property type="match status" value="1"/>
</dbReference>
<dbReference type="NCBIfam" id="NF033788">
    <property type="entry name" value="HTH_metalloreg"/>
    <property type="match status" value="1"/>
</dbReference>
<keyword evidence="6" id="KW-1185">Reference proteome</keyword>
<dbReference type="InterPro" id="IPR001845">
    <property type="entry name" value="HTH_ArsR_DNA-bd_dom"/>
</dbReference>
<dbReference type="GO" id="GO:0003677">
    <property type="term" value="F:DNA binding"/>
    <property type="evidence" value="ECO:0007669"/>
    <property type="project" value="UniProtKB-KW"/>
</dbReference>
<dbReference type="PANTHER" id="PTHR33154:SF33">
    <property type="entry name" value="TRANSCRIPTIONAL REPRESSOR SDPR"/>
    <property type="match status" value="1"/>
</dbReference>
<dbReference type="GO" id="GO:0003700">
    <property type="term" value="F:DNA-binding transcription factor activity"/>
    <property type="evidence" value="ECO:0007669"/>
    <property type="project" value="InterPro"/>
</dbReference>
<comment type="caution">
    <text evidence="5">The sequence shown here is derived from an EMBL/GenBank/DDBJ whole genome shotgun (WGS) entry which is preliminary data.</text>
</comment>